<sequence length="394" mass="46347">MKFEQEKLAKQMMRYAVYLASLFLTFTLLAHSFEQKDIWIPSFLSWLFYLCVCWGVYLLYCIYEQSYTYSDWMVSFCILFLFLFVLLTPPLSTIKMGCLVLAYPLLLSMTRQRKVMHTGSIVYSVVVIISLSWQAYMGRIENAVPTILSVIVFAIVGYVLSLLWMRLFALQENRMREEQERQHLATLYRMLYAFVPTVERKSQTSSRQIEQMRYLLKKTISLLKKPVDVQDWELQCLSLIHFVSKIKWPDYLFEKKEKLTAYEYEMVQKHCLIAKELLDGLPQYQQIIETMRYHHERYDGSGYPKQWKGDDIPFLSQVVGAVETYLAMIEPRPYRNAFSPEEALKELQLLKDQSFRADIIDALRQAVEGQELDGAAHGYYSSIFSSHTNVETDM</sequence>
<feature type="transmembrane region" description="Helical" evidence="1">
    <location>
        <begin position="12"/>
        <end position="33"/>
    </location>
</feature>
<dbReference type="STRING" id="1042163.BRLA_c003870"/>
<dbReference type="EMBL" id="CP007806">
    <property type="protein sequence ID" value="AIG24768.1"/>
    <property type="molecule type" value="Genomic_DNA"/>
</dbReference>
<feature type="transmembrane region" description="Helical" evidence="1">
    <location>
        <begin position="39"/>
        <end position="62"/>
    </location>
</feature>
<dbReference type="AlphaFoldDB" id="A0A075R0T1"/>
<organism evidence="3 4">
    <name type="scientific">Brevibacillus laterosporus LMG 15441</name>
    <dbReference type="NCBI Taxonomy" id="1042163"/>
    <lineage>
        <taxon>Bacteria</taxon>
        <taxon>Bacillati</taxon>
        <taxon>Bacillota</taxon>
        <taxon>Bacilli</taxon>
        <taxon>Bacillales</taxon>
        <taxon>Paenibacillaceae</taxon>
        <taxon>Brevibacillus</taxon>
    </lineage>
</organism>
<reference evidence="3 4" key="1">
    <citation type="journal article" date="2011" name="J. Bacteriol.">
        <title>Genome sequence of Brevibacillus laterosporus LMG 15441, a pathogen of invertebrates.</title>
        <authorList>
            <person name="Djukic M."/>
            <person name="Poehlein A."/>
            <person name="Thurmer A."/>
            <person name="Daniel R."/>
        </authorList>
    </citation>
    <scope>NUCLEOTIDE SEQUENCE [LARGE SCALE GENOMIC DNA]</scope>
    <source>
        <strain evidence="3 4">LMG 15441</strain>
    </source>
</reference>
<feature type="transmembrane region" description="Helical" evidence="1">
    <location>
        <begin position="69"/>
        <end position="87"/>
    </location>
</feature>
<accession>A0A075R0T1</accession>
<dbReference type="Gene3D" id="1.10.3210.10">
    <property type="entry name" value="Hypothetical protein af1432"/>
    <property type="match status" value="1"/>
</dbReference>
<evidence type="ECO:0000313" key="4">
    <source>
        <dbReference type="Proteomes" id="UP000005850"/>
    </source>
</evidence>
<proteinExistence type="predicted"/>
<dbReference type="InterPro" id="IPR003607">
    <property type="entry name" value="HD/PDEase_dom"/>
</dbReference>
<dbReference type="HOGENOM" id="CLU_699562_0_0_9"/>
<dbReference type="PANTHER" id="PTHR45228:SF4">
    <property type="entry name" value="LIPOPROTEIN"/>
    <property type="match status" value="1"/>
</dbReference>
<name>A0A075R0T1_BRELA</name>
<dbReference type="RefSeq" id="WP_003333578.1">
    <property type="nucleotide sequence ID" value="NZ_CP007806.1"/>
</dbReference>
<gene>
    <name evidence="3" type="ORF">BRLA_c003870</name>
</gene>
<dbReference type="InterPro" id="IPR052020">
    <property type="entry name" value="Cyclic_di-GMP/3'3'-cGAMP_PDE"/>
</dbReference>
<dbReference type="EC" id="3.1.4.52" evidence="3"/>
<dbReference type="GO" id="GO:0071111">
    <property type="term" value="F:cyclic-guanylate-specific phosphodiesterase activity"/>
    <property type="evidence" value="ECO:0007669"/>
    <property type="project" value="UniProtKB-EC"/>
</dbReference>
<dbReference type="eggNOG" id="COG3437">
    <property type="taxonomic scope" value="Bacteria"/>
</dbReference>
<evidence type="ECO:0000256" key="1">
    <source>
        <dbReference type="SAM" id="Phobius"/>
    </source>
</evidence>
<feature type="domain" description="HD-GYP" evidence="2">
    <location>
        <begin position="183"/>
        <end position="379"/>
    </location>
</feature>
<dbReference type="SUPFAM" id="SSF109604">
    <property type="entry name" value="HD-domain/PDEase-like"/>
    <property type="match status" value="1"/>
</dbReference>
<dbReference type="PANTHER" id="PTHR45228">
    <property type="entry name" value="CYCLIC DI-GMP PHOSPHODIESTERASE TM_0186-RELATED"/>
    <property type="match status" value="1"/>
</dbReference>
<keyword evidence="1" id="KW-0472">Membrane</keyword>
<dbReference type="CDD" id="cd00077">
    <property type="entry name" value="HDc"/>
    <property type="match status" value="1"/>
</dbReference>
<dbReference type="InterPro" id="IPR037522">
    <property type="entry name" value="HD_GYP_dom"/>
</dbReference>
<evidence type="ECO:0000259" key="2">
    <source>
        <dbReference type="PROSITE" id="PS51832"/>
    </source>
</evidence>
<evidence type="ECO:0000313" key="3">
    <source>
        <dbReference type="EMBL" id="AIG24768.1"/>
    </source>
</evidence>
<dbReference type="Proteomes" id="UP000005850">
    <property type="component" value="Chromosome"/>
</dbReference>
<dbReference type="KEGG" id="blr:BRLA_c003870"/>
<protein>
    <submittedName>
        <fullName evidence="3">Cyclic di-GMP phosphodiesterase response regulator RpfG</fullName>
        <ecNumber evidence="3">3.1.4.52</ecNumber>
    </submittedName>
</protein>
<keyword evidence="4" id="KW-1185">Reference proteome</keyword>
<feature type="transmembrane region" description="Helical" evidence="1">
    <location>
        <begin position="143"/>
        <end position="165"/>
    </location>
</feature>
<keyword evidence="1" id="KW-0812">Transmembrane</keyword>
<keyword evidence="3" id="KW-0378">Hydrolase</keyword>
<dbReference type="PROSITE" id="PS51832">
    <property type="entry name" value="HD_GYP"/>
    <property type="match status" value="1"/>
</dbReference>
<keyword evidence="1" id="KW-1133">Transmembrane helix</keyword>
<dbReference type="Pfam" id="PF13487">
    <property type="entry name" value="HD_5"/>
    <property type="match status" value="1"/>
</dbReference>
<feature type="transmembrane region" description="Helical" evidence="1">
    <location>
        <begin position="121"/>
        <end position="137"/>
    </location>
</feature>